<dbReference type="PANTHER" id="PTHR30237:SF4">
    <property type="entry name" value="LD-CARBOXYPEPTIDASE C-TERMINAL DOMAIN-CONTAINING PROTEIN"/>
    <property type="match status" value="1"/>
</dbReference>
<comment type="caution">
    <text evidence="5">The sequence shown here is derived from an EMBL/GenBank/DDBJ whole genome shotgun (WGS) entry which is preliminary data.</text>
</comment>
<dbReference type="AlphaFoldDB" id="A0A1F4XKN8"/>
<dbReference type="Proteomes" id="UP000177614">
    <property type="component" value="Unassembled WGS sequence"/>
</dbReference>
<comment type="similarity">
    <text evidence="1">Belongs to the peptidase S66 family.</text>
</comment>
<gene>
    <name evidence="5" type="ORF">A2V81_00500</name>
</gene>
<evidence type="ECO:0000259" key="3">
    <source>
        <dbReference type="Pfam" id="PF02016"/>
    </source>
</evidence>
<accession>A0A1F4XKN8</accession>
<dbReference type="PANTHER" id="PTHR30237">
    <property type="entry name" value="MURAMOYLTETRAPEPTIDE CARBOXYPEPTIDASE"/>
    <property type="match status" value="1"/>
</dbReference>
<dbReference type="EMBL" id="MEWR01000009">
    <property type="protein sequence ID" value="OGC82206.1"/>
    <property type="molecule type" value="Genomic_DNA"/>
</dbReference>
<dbReference type="InterPro" id="IPR003507">
    <property type="entry name" value="S66_fam"/>
</dbReference>
<dbReference type="GO" id="GO:0016787">
    <property type="term" value="F:hydrolase activity"/>
    <property type="evidence" value="ECO:0007669"/>
    <property type="project" value="UniProtKB-KW"/>
</dbReference>
<dbReference type="InterPro" id="IPR040449">
    <property type="entry name" value="Peptidase_S66_N"/>
</dbReference>
<feature type="domain" description="LD-carboxypeptidase C-terminal" evidence="4">
    <location>
        <begin position="204"/>
        <end position="335"/>
    </location>
</feature>
<evidence type="ECO:0000313" key="5">
    <source>
        <dbReference type="EMBL" id="OGC82206.1"/>
    </source>
</evidence>
<dbReference type="SUPFAM" id="SSF141986">
    <property type="entry name" value="LD-carboxypeptidase A C-terminal domain-like"/>
    <property type="match status" value="1"/>
</dbReference>
<dbReference type="InterPro" id="IPR027478">
    <property type="entry name" value="LdcA_N"/>
</dbReference>
<evidence type="ECO:0008006" key="7">
    <source>
        <dbReference type="Google" id="ProtNLM"/>
    </source>
</evidence>
<dbReference type="Gene3D" id="3.50.30.60">
    <property type="entry name" value="LD-carboxypeptidase A C-terminal domain-like"/>
    <property type="match status" value="1"/>
</dbReference>
<reference evidence="5 6" key="1">
    <citation type="journal article" date="2016" name="Nat. Commun.">
        <title>Thousands of microbial genomes shed light on interconnected biogeochemical processes in an aquifer system.</title>
        <authorList>
            <person name="Anantharaman K."/>
            <person name="Brown C.T."/>
            <person name="Hug L.A."/>
            <person name="Sharon I."/>
            <person name="Castelle C.J."/>
            <person name="Probst A.J."/>
            <person name="Thomas B.C."/>
            <person name="Singh A."/>
            <person name="Wilkins M.J."/>
            <person name="Karaoz U."/>
            <person name="Brodie E.L."/>
            <person name="Williams K.H."/>
            <person name="Hubbard S.S."/>
            <person name="Banfield J.F."/>
        </authorList>
    </citation>
    <scope>NUCLEOTIDE SEQUENCE [LARGE SCALE GENOMIC DNA]</scope>
</reference>
<keyword evidence="2" id="KW-0378">Hydrolase</keyword>
<name>A0A1F4XKN8_9BACT</name>
<dbReference type="InterPro" id="IPR029062">
    <property type="entry name" value="Class_I_gatase-like"/>
</dbReference>
<proteinExistence type="inferred from homology"/>
<dbReference type="Pfam" id="PF02016">
    <property type="entry name" value="Peptidase_S66"/>
    <property type="match status" value="1"/>
</dbReference>
<organism evidence="5 6">
    <name type="scientific">Candidatus Abawacabacteria bacterium RBG_16_42_10</name>
    <dbReference type="NCBI Taxonomy" id="1817814"/>
    <lineage>
        <taxon>Bacteria</taxon>
        <taxon>Candidatus Abawacaibacteriota</taxon>
    </lineage>
</organism>
<dbReference type="InterPro" id="IPR027461">
    <property type="entry name" value="Carboxypeptidase_A_C_sf"/>
</dbReference>
<dbReference type="InterPro" id="IPR040921">
    <property type="entry name" value="Peptidase_S66C"/>
</dbReference>
<dbReference type="STRING" id="1817814.A2V81_00500"/>
<feature type="domain" description="LD-carboxypeptidase N-terminal" evidence="3">
    <location>
        <begin position="16"/>
        <end position="131"/>
    </location>
</feature>
<dbReference type="Pfam" id="PF17676">
    <property type="entry name" value="Peptidase_S66C"/>
    <property type="match status" value="1"/>
</dbReference>
<sequence>MKKFIQLPKLSKRDQVAVISPSAGLPGLFPWVQDLGLERLRTVFDLVPIEYPTTRTMGSTLADRARDLHAAFSDPANKAVFTSIGGSDQIKLIKYLDPQLFLKNIKPFFGFSDNTHLHNFLWGLGIPSYYGGSIMTQFAMQGGMHDMTIKFLKHALFDDGDFELEISNQYNDEGLDWSLKENLLKVRKMESNDGLIWDGDSDTEGILWGGCVESLIVQAATGKYLPQNDDLENTILFLETAEDIPEHWIIEYLLTGFGERGWFDKFQAVLVGRPKAWEFNKQNSPQVKAAYRKNQRETVLKVVRQYNKYIPVIQNLDFGHTDPQIVIPNGKKARVISSTKKIVLQA</sequence>
<evidence type="ECO:0000313" key="6">
    <source>
        <dbReference type="Proteomes" id="UP000177614"/>
    </source>
</evidence>
<evidence type="ECO:0000256" key="1">
    <source>
        <dbReference type="ARBA" id="ARBA00010233"/>
    </source>
</evidence>
<evidence type="ECO:0000259" key="4">
    <source>
        <dbReference type="Pfam" id="PF17676"/>
    </source>
</evidence>
<evidence type="ECO:0000256" key="2">
    <source>
        <dbReference type="ARBA" id="ARBA00022801"/>
    </source>
</evidence>
<protein>
    <recommendedName>
        <fullName evidence="7">LD-carboxypeptidase</fullName>
    </recommendedName>
</protein>
<dbReference type="SUPFAM" id="SSF52317">
    <property type="entry name" value="Class I glutamine amidotransferase-like"/>
    <property type="match status" value="1"/>
</dbReference>
<dbReference type="CDD" id="cd07062">
    <property type="entry name" value="Peptidase_S66_mccF_like"/>
    <property type="match status" value="1"/>
</dbReference>
<dbReference type="Gene3D" id="3.40.50.10740">
    <property type="entry name" value="Class I glutamine amidotransferase-like"/>
    <property type="match status" value="1"/>
</dbReference>
<dbReference type="PIRSF" id="PIRSF028757">
    <property type="entry name" value="LD-carboxypeptidase"/>
    <property type="match status" value="1"/>
</dbReference>